<feature type="transmembrane region" description="Helical" evidence="1">
    <location>
        <begin position="66"/>
        <end position="83"/>
    </location>
</feature>
<keyword evidence="3" id="KW-1185">Reference proteome</keyword>
<gene>
    <name evidence="2" type="ORF">NP493_868g02008</name>
</gene>
<keyword evidence="1" id="KW-0472">Membrane</keyword>
<evidence type="ECO:0000256" key="1">
    <source>
        <dbReference type="SAM" id="Phobius"/>
    </source>
</evidence>
<accession>A0AAD9NKE1</accession>
<evidence type="ECO:0000313" key="3">
    <source>
        <dbReference type="Proteomes" id="UP001209878"/>
    </source>
</evidence>
<name>A0AAD9NKE1_RIDPI</name>
<feature type="transmembrane region" description="Helical" evidence="1">
    <location>
        <begin position="6"/>
        <end position="27"/>
    </location>
</feature>
<feature type="transmembrane region" description="Helical" evidence="1">
    <location>
        <begin position="181"/>
        <end position="200"/>
    </location>
</feature>
<dbReference type="PROSITE" id="PS51257">
    <property type="entry name" value="PROKAR_LIPOPROTEIN"/>
    <property type="match status" value="1"/>
</dbReference>
<organism evidence="2 3">
    <name type="scientific">Ridgeia piscesae</name>
    <name type="common">Tubeworm</name>
    <dbReference type="NCBI Taxonomy" id="27915"/>
    <lineage>
        <taxon>Eukaryota</taxon>
        <taxon>Metazoa</taxon>
        <taxon>Spiralia</taxon>
        <taxon>Lophotrochozoa</taxon>
        <taxon>Annelida</taxon>
        <taxon>Polychaeta</taxon>
        <taxon>Sedentaria</taxon>
        <taxon>Canalipalpata</taxon>
        <taxon>Sabellida</taxon>
        <taxon>Siboglinidae</taxon>
        <taxon>Ridgeia</taxon>
    </lineage>
</organism>
<proteinExistence type="predicted"/>
<protein>
    <recommendedName>
        <fullName evidence="4">TLC domain-containing protein</fullName>
    </recommendedName>
</protein>
<feature type="transmembrane region" description="Helical" evidence="1">
    <location>
        <begin position="148"/>
        <end position="169"/>
    </location>
</feature>
<feature type="transmembrane region" description="Helical" evidence="1">
    <location>
        <begin position="89"/>
        <end position="109"/>
    </location>
</feature>
<dbReference type="Proteomes" id="UP001209878">
    <property type="component" value="Unassembled WGS sequence"/>
</dbReference>
<keyword evidence="1" id="KW-0812">Transmembrane</keyword>
<sequence length="413" mass="45419">MWTRPVLVASLTVNAVGVASCVVGRLLSCWARAAKRRVAGRPWITQLAEFHEDRPEVLPRIIVDQLLTWILILAALSSSAAVFREPFLFNELSLTLYVLFAINAGRYAYKTAREVLSTDRASTWYINVIHHVVALLSFSVMAVCREDAVLGLACVLMEAHTVFDDVAYVMRKIDVPPHHRGNLIVAAVGFGACAVARALLPVALLGTATAVHSPLRMSPVPLSVLFTSVIFFALVNVWMVRQSAVRLLRCVRARQIQHLEEVLRMRRCSPAADVLTAKRACNALSNNDVVTFLKNELHTGEMLKPPCSNANVATASSDKNGYKTRIDDLLLEVTCVEAKTGAGDGVSDARTDRIYTVPTGQVDTVRTGTTRTQPTDLIRTNRVITIRANEAPTIHTRQMPTIRTDDVTPSRTT</sequence>
<dbReference type="AlphaFoldDB" id="A0AAD9NKE1"/>
<feature type="transmembrane region" description="Helical" evidence="1">
    <location>
        <begin position="121"/>
        <end position="142"/>
    </location>
</feature>
<dbReference type="EMBL" id="JAODUO010000867">
    <property type="protein sequence ID" value="KAK2173542.1"/>
    <property type="molecule type" value="Genomic_DNA"/>
</dbReference>
<evidence type="ECO:0008006" key="4">
    <source>
        <dbReference type="Google" id="ProtNLM"/>
    </source>
</evidence>
<evidence type="ECO:0000313" key="2">
    <source>
        <dbReference type="EMBL" id="KAK2173542.1"/>
    </source>
</evidence>
<comment type="caution">
    <text evidence="2">The sequence shown here is derived from an EMBL/GenBank/DDBJ whole genome shotgun (WGS) entry which is preliminary data.</text>
</comment>
<keyword evidence="1" id="KW-1133">Transmembrane helix</keyword>
<feature type="transmembrane region" description="Helical" evidence="1">
    <location>
        <begin position="220"/>
        <end position="239"/>
    </location>
</feature>
<reference evidence="2" key="1">
    <citation type="journal article" date="2023" name="Mol. Biol. Evol.">
        <title>Third-Generation Sequencing Reveals the Adaptive Role of the Epigenome in Three Deep-Sea Polychaetes.</title>
        <authorList>
            <person name="Perez M."/>
            <person name="Aroh O."/>
            <person name="Sun Y."/>
            <person name="Lan Y."/>
            <person name="Juniper S.K."/>
            <person name="Young C.R."/>
            <person name="Angers B."/>
            <person name="Qian P.Y."/>
        </authorList>
    </citation>
    <scope>NUCLEOTIDE SEQUENCE</scope>
    <source>
        <strain evidence="2">R07B-5</strain>
    </source>
</reference>